<name>A0A3Q2C7R4_CYPVA</name>
<dbReference type="GO" id="GO:0005634">
    <property type="term" value="C:nucleus"/>
    <property type="evidence" value="ECO:0007669"/>
    <property type="project" value="TreeGrafter"/>
</dbReference>
<dbReference type="GO" id="GO:0007144">
    <property type="term" value="P:female meiosis I"/>
    <property type="evidence" value="ECO:0007669"/>
    <property type="project" value="TreeGrafter"/>
</dbReference>
<dbReference type="STRING" id="28743.ENSCVAP00000000698"/>
<dbReference type="PANTHER" id="PTHR33861:SF4">
    <property type="entry name" value="MEIOSIS-SPECIFIC COILED-COIL DOMAIN-CONTAINING PROTEIN MEIOC"/>
    <property type="match status" value="1"/>
</dbReference>
<reference evidence="2" key="2">
    <citation type="submission" date="2025-09" db="UniProtKB">
        <authorList>
            <consortium name="Ensembl"/>
        </authorList>
    </citation>
    <scope>IDENTIFICATION</scope>
</reference>
<dbReference type="Proteomes" id="UP000265020">
    <property type="component" value="Unassembled WGS sequence"/>
</dbReference>
<dbReference type="GeneTree" id="ENSGT00940000174795"/>
<dbReference type="Ensembl" id="ENSCVAT00000014631.1">
    <property type="protein sequence ID" value="ENSCVAP00000000698.1"/>
    <property type="gene ID" value="ENSCVAG00000001639.1"/>
</dbReference>
<keyword evidence="3" id="KW-1185">Reference proteome</keyword>
<sequence>MAERDKQRFSQNPFFGFQGNMQSQRRGPAFQIHFYLDECYQQCRSLEKERKKTEVILKKAFPGRRNTKMTNVNAPKTPLRLTRVDSLIFSQMKEQAMVNSPLYYSRRMETRLNSSSWELISARTEVIILSTFTSFKDAHLPNWLFSLKGNMLMVTALKDLTATTRGLQTAVWRALQMTLPKSVRIQDHNVCEGDQCAERGSSPFQGYSFRF</sequence>
<feature type="region of interest" description="Disordered" evidence="1">
    <location>
        <begin position="1"/>
        <end position="20"/>
    </location>
</feature>
<accession>A0A3Q2C7R4</accession>
<dbReference type="InterPro" id="IPR027963">
    <property type="entry name" value="MEIOC"/>
</dbReference>
<protein>
    <submittedName>
        <fullName evidence="2">Uncharacterized protein</fullName>
    </submittedName>
</protein>
<dbReference type="AlphaFoldDB" id="A0A3Q2C7R4"/>
<dbReference type="GO" id="GO:0005737">
    <property type="term" value="C:cytoplasm"/>
    <property type="evidence" value="ECO:0007669"/>
    <property type="project" value="TreeGrafter"/>
</dbReference>
<evidence type="ECO:0000313" key="2">
    <source>
        <dbReference type="Ensembl" id="ENSCVAP00000000698.1"/>
    </source>
</evidence>
<dbReference type="GO" id="GO:0048255">
    <property type="term" value="P:mRNA stabilization"/>
    <property type="evidence" value="ECO:0007669"/>
    <property type="project" value="TreeGrafter"/>
</dbReference>
<dbReference type="Pfam" id="PF15189">
    <property type="entry name" value="MEIOC"/>
    <property type="match status" value="1"/>
</dbReference>
<proteinExistence type="predicted"/>
<reference evidence="2" key="1">
    <citation type="submission" date="2025-08" db="UniProtKB">
        <authorList>
            <consortium name="Ensembl"/>
        </authorList>
    </citation>
    <scope>IDENTIFICATION</scope>
</reference>
<feature type="compositionally biased region" description="Polar residues" evidence="1">
    <location>
        <begin position="9"/>
        <end position="20"/>
    </location>
</feature>
<evidence type="ECO:0000313" key="3">
    <source>
        <dbReference type="Proteomes" id="UP000265020"/>
    </source>
</evidence>
<dbReference type="PANTHER" id="PTHR33861">
    <property type="entry name" value="PROTEIN CBG18333"/>
    <property type="match status" value="1"/>
</dbReference>
<evidence type="ECO:0000256" key="1">
    <source>
        <dbReference type="SAM" id="MobiDB-lite"/>
    </source>
</evidence>
<organism evidence="2 3">
    <name type="scientific">Cyprinodon variegatus</name>
    <name type="common">Sheepshead minnow</name>
    <dbReference type="NCBI Taxonomy" id="28743"/>
    <lineage>
        <taxon>Eukaryota</taxon>
        <taxon>Metazoa</taxon>
        <taxon>Chordata</taxon>
        <taxon>Craniata</taxon>
        <taxon>Vertebrata</taxon>
        <taxon>Euteleostomi</taxon>
        <taxon>Actinopterygii</taxon>
        <taxon>Neopterygii</taxon>
        <taxon>Teleostei</taxon>
        <taxon>Neoteleostei</taxon>
        <taxon>Acanthomorphata</taxon>
        <taxon>Ovalentaria</taxon>
        <taxon>Atherinomorphae</taxon>
        <taxon>Cyprinodontiformes</taxon>
        <taxon>Cyprinodontidae</taxon>
        <taxon>Cyprinodon</taxon>
    </lineage>
</organism>
<dbReference type="GO" id="GO:0007141">
    <property type="term" value="P:male meiosis I"/>
    <property type="evidence" value="ECO:0007669"/>
    <property type="project" value="TreeGrafter"/>
</dbReference>